<keyword evidence="2" id="KW-0472">Membrane</keyword>
<dbReference type="GeneID" id="87832292"/>
<gene>
    <name evidence="3" type="ORF">N657DRAFT_670122</name>
</gene>
<sequence>MEKHRSLILVQASLVYVCILYLISKRHQCPSFTPSAHDRSAIIPSPRTIEAQQPEKFRYVDDEQTGTPSRAPPDEYARLAKATSHMACILNPSNPSANRMSCAPINTRYGYLTAGKGLSAPEKKQHFFAWNLRQCVYLLLRLLGSLVGAIRFLGLEHCAVSIVAGNSNDGTLEVLKLREGELKALGVEKLSKLQAMALEPVMGSTAILEGQPTEGEDEIGMTTYFVTPAIPAGLPPTRNAMITFINDVSACAEDIMERIHQRSFQLANMPTAQSRWPPIFYHVWIACSLTGDLLFDISAATGSWERSMTLFFDHPPSQARFNADCPPRFSPAGTAPSPWPRRPL</sequence>
<dbReference type="PANTHER" id="PTHR34144">
    <property type="entry name" value="CHROMOSOME 8, WHOLE GENOME SHOTGUN SEQUENCE"/>
    <property type="match status" value="1"/>
</dbReference>
<keyword evidence="2" id="KW-0812">Transmembrane</keyword>
<organism evidence="3 4">
    <name type="scientific">Parathielavia appendiculata</name>
    <dbReference type="NCBI Taxonomy" id="2587402"/>
    <lineage>
        <taxon>Eukaryota</taxon>
        <taxon>Fungi</taxon>
        <taxon>Dikarya</taxon>
        <taxon>Ascomycota</taxon>
        <taxon>Pezizomycotina</taxon>
        <taxon>Sordariomycetes</taxon>
        <taxon>Sordariomycetidae</taxon>
        <taxon>Sordariales</taxon>
        <taxon>Chaetomiaceae</taxon>
        <taxon>Parathielavia</taxon>
    </lineage>
</organism>
<dbReference type="AlphaFoldDB" id="A0AAN6U3U8"/>
<proteinExistence type="predicted"/>
<dbReference type="PANTHER" id="PTHR34144:SF5">
    <property type="entry name" value="ALPHA-1,3-MANNOSYLTRANSFERASE CMT1"/>
    <property type="match status" value="1"/>
</dbReference>
<evidence type="ECO:0000256" key="2">
    <source>
        <dbReference type="SAM" id="Phobius"/>
    </source>
</evidence>
<dbReference type="Pfam" id="PF11735">
    <property type="entry name" value="CAP59_mtransfer"/>
    <property type="match status" value="1"/>
</dbReference>
<evidence type="ECO:0000313" key="4">
    <source>
        <dbReference type="Proteomes" id="UP001302602"/>
    </source>
</evidence>
<dbReference type="InterPro" id="IPR021047">
    <property type="entry name" value="Mannosyltransferase_CMT1"/>
</dbReference>
<keyword evidence="2" id="KW-1133">Transmembrane helix</keyword>
<reference evidence="3" key="2">
    <citation type="submission" date="2023-05" db="EMBL/GenBank/DDBJ databases">
        <authorList>
            <consortium name="Lawrence Berkeley National Laboratory"/>
            <person name="Steindorff A."/>
            <person name="Hensen N."/>
            <person name="Bonometti L."/>
            <person name="Westerberg I."/>
            <person name="Brannstrom I.O."/>
            <person name="Guillou S."/>
            <person name="Cros-Aarteil S."/>
            <person name="Calhoun S."/>
            <person name="Haridas S."/>
            <person name="Kuo A."/>
            <person name="Mondo S."/>
            <person name="Pangilinan J."/>
            <person name="Riley R."/>
            <person name="Labutti K."/>
            <person name="Andreopoulos B."/>
            <person name="Lipzen A."/>
            <person name="Chen C."/>
            <person name="Yanf M."/>
            <person name="Daum C."/>
            <person name="Ng V."/>
            <person name="Clum A."/>
            <person name="Ohm R."/>
            <person name="Martin F."/>
            <person name="Silar P."/>
            <person name="Natvig D."/>
            <person name="Lalanne C."/>
            <person name="Gautier V."/>
            <person name="Ament-Velasquez S.L."/>
            <person name="Kruys A."/>
            <person name="Hutchinson M.I."/>
            <person name="Powell A.J."/>
            <person name="Barry K."/>
            <person name="Miller A.N."/>
            <person name="Grigoriev I.V."/>
            <person name="Debuchy R."/>
            <person name="Gladieux P."/>
            <person name="Thoren M.H."/>
            <person name="Johannesson H."/>
        </authorList>
    </citation>
    <scope>NUCLEOTIDE SEQUENCE</scope>
    <source>
        <strain evidence="3">CBS 731.68</strain>
    </source>
</reference>
<protein>
    <submittedName>
        <fullName evidence="3">Glycosyltransferase family 69 protein</fullName>
    </submittedName>
</protein>
<evidence type="ECO:0000256" key="1">
    <source>
        <dbReference type="SAM" id="MobiDB-lite"/>
    </source>
</evidence>
<keyword evidence="4" id="KW-1185">Reference proteome</keyword>
<dbReference type="RefSeq" id="XP_062649739.1">
    <property type="nucleotide sequence ID" value="XM_062795524.1"/>
</dbReference>
<reference evidence="3" key="1">
    <citation type="journal article" date="2023" name="Mol. Phylogenet. Evol.">
        <title>Genome-scale phylogeny and comparative genomics of the fungal order Sordariales.</title>
        <authorList>
            <person name="Hensen N."/>
            <person name="Bonometti L."/>
            <person name="Westerberg I."/>
            <person name="Brannstrom I.O."/>
            <person name="Guillou S."/>
            <person name="Cros-Aarteil S."/>
            <person name="Calhoun S."/>
            <person name="Haridas S."/>
            <person name="Kuo A."/>
            <person name="Mondo S."/>
            <person name="Pangilinan J."/>
            <person name="Riley R."/>
            <person name="LaButti K."/>
            <person name="Andreopoulos B."/>
            <person name="Lipzen A."/>
            <person name="Chen C."/>
            <person name="Yan M."/>
            <person name="Daum C."/>
            <person name="Ng V."/>
            <person name="Clum A."/>
            <person name="Steindorff A."/>
            <person name="Ohm R.A."/>
            <person name="Martin F."/>
            <person name="Silar P."/>
            <person name="Natvig D.O."/>
            <person name="Lalanne C."/>
            <person name="Gautier V."/>
            <person name="Ament-Velasquez S.L."/>
            <person name="Kruys A."/>
            <person name="Hutchinson M.I."/>
            <person name="Powell A.J."/>
            <person name="Barry K."/>
            <person name="Miller A.N."/>
            <person name="Grigoriev I.V."/>
            <person name="Debuchy R."/>
            <person name="Gladieux P."/>
            <person name="Hiltunen Thoren M."/>
            <person name="Johannesson H."/>
        </authorList>
    </citation>
    <scope>NUCLEOTIDE SEQUENCE</scope>
    <source>
        <strain evidence="3">CBS 731.68</strain>
    </source>
</reference>
<dbReference type="EMBL" id="MU853225">
    <property type="protein sequence ID" value="KAK4125968.1"/>
    <property type="molecule type" value="Genomic_DNA"/>
</dbReference>
<dbReference type="Proteomes" id="UP001302602">
    <property type="component" value="Unassembled WGS sequence"/>
</dbReference>
<accession>A0AAN6U3U8</accession>
<feature type="transmembrane region" description="Helical" evidence="2">
    <location>
        <begin position="7"/>
        <end position="24"/>
    </location>
</feature>
<evidence type="ECO:0000313" key="3">
    <source>
        <dbReference type="EMBL" id="KAK4125968.1"/>
    </source>
</evidence>
<comment type="caution">
    <text evidence="3">The sequence shown here is derived from an EMBL/GenBank/DDBJ whole genome shotgun (WGS) entry which is preliminary data.</text>
</comment>
<feature type="region of interest" description="Disordered" evidence="1">
    <location>
        <begin position="323"/>
        <end position="344"/>
    </location>
</feature>
<name>A0AAN6U3U8_9PEZI</name>